<feature type="transmembrane region" description="Helical" evidence="5">
    <location>
        <begin position="686"/>
        <end position="705"/>
    </location>
</feature>
<protein>
    <recommendedName>
        <fullName evidence="6">EF-hand domain-containing protein</fullName>
    </recommendedName>
</protein>
<evidence type="ECO:0000313" key="7">
    <source>
        <dbReference type="EMBL" id="KAK9840563.1"/>
    </source>
</evidence>
<dbReference type="InterPro" id="IPR002048">
    <property type="entry name" value="EF_hand_dom"/>
</dbReference>
<keyword evidence="5" id="KW-0812">Transmembrane</keyword>
<feature type="transmembrane region" description="Helical" evidence="5">
    <location>
        <begin position="186"/>
        <end position="210"/>
    </location>
</feature>
<dbReference type="PROSITE" id="PS00018">
    <property type="entry name" value="EF_HAND_1"/>
    <property type="match status" value="1"/>
</dbReference>
<keyword evidence="8" id="KW-1185">Reference proteome</keyword>
<keyword evidence="3" id="KW-0106">Calcium</keyword>
<feature type="transmembrane region" description="Helical" evidence="5">
    <location>
        <begin position="268"/>
        <end position="290"/>
    </location>
</feature>
<evidence type="ECO:0000256" key="4">
    <source>
        <dbReference type="SAM" id="MobiDB-lite"/>
    </source>
</evidence>
<feature type="compositionally biased region" description="Low complexity" evidence="4">
    <location>
        <begin position="485"/>
        <end position="497"/>
    </location>
</feature>
<dbReference type="GO" id="GO:0008381">
    <property type="term" value="F:mechanosensitive monoatomic ion channel activity"/>
    <property type="evidence" value="ECO:0007669"/>
    <property type="project" value="TreeGrafter"/>
</dbReference>
<dbReference type="PANTHER" id="PTHR31618:SF1">
    <property type="entry name" value="EF-HAND DOMAIN-CONTAINING PROTEIN"/>
    <property type="match status" value="1"/>
</dbReference>
<dbReference type="Pfam" id="PF00924">
    <property type="entry name" value="MS_channel_2nd"/>
    <property type="match status" value="1"/>
</dbReference>
<feature type="region of interest" description="Disordered" evidence="4">
    <location>
        <begin position="904"/>
        <end position="924"/>
    </location>
</feature>
<feature type="region of interest" description="Disordered" evidence="4">
    <location>
        <begin position="536"/>
        <end position="557"/>
    </location>
</feature>
<feature type="compositionally biased region" description="Basic and acidic residues" evidence="4">
    <location>
        <begin position="545"/>
        <end position="554"/>
    </location>
</feature>
<dbReference type="GO" id="GO:0005509">
    <property type="term" value="F:calcium ion binding"/>
    <property type="evidence" value="ECO:0007669"/>
    <property type="project" value="InterPro"/>
</dbReference>
<evidence type="ECO:0000256" key="3">
    <source>
        <dbReference type="ARBA" id="ARBA00022837"/>
    </source>
</evidence>
<dbReference type="InterPro" id="IPR006685">
    <property type="entry name" value="MscS_channel_2nd"/>
</dbReference>
<feature type="compositionally biased region" description="Gly residues" evidence="4">
    <location>
        <begin position="102"/>
        <end position="114"/>
    </location>
</feature>
<feature type="compositionally biased region" description="Low complexity" evidence="4">
    <location>
        <begin position="1"/>
        <end position="14"/>
    </location>
</feature>
<gene>
    <name evidence="7" type="ORF">WJX81_001411</name>
</gene>
<evidence type="ECO:0000313" key="8">
    <source>
        <dbReference type="Proteomes" id="UP001445335"/>
    </source>
</evidence>
<comment type="subcellular location">
    <subcellularLocation>
        <location evidence="1">Membrane</location>
        <topology evidence="1">Multi-pass membrane protein</topology>
    </subcellularLocation>
</comment>
<feature type="transmembrane region" description="Helical" evidence="5">
    <location>
        <begin position="151"/>
        <end position="174"/>
    </location>
</feature>
<dbReference type="GO" id="GO:0006820">
    <property type="term" value="P:monoatomic anion transport"/>
    <property type="evidence" value="ECO:0007669"/>
    <property type="project" value="TreeGrafter"/>
</dbReference>
<feature type="region of interest" description="Disordered" evidence="4">
    <location>
        <begin position="440"/>
        <end position="467"/>
    </location>
</feature>
<feature type="domain" description="EF-hand" evidence="6">
    <location>
        <begin position="631"/>
        <end position="666"/>
    </location>
</feature>
<comment type="similarity">
    <text evidence="2">Belongs to the MscS (TC 1.A.23) family.</text>
</comment>
<dbReference type="EMBL" id="JALJOU010000013">
    <property type="protein sequence ID" value="KAK9840563.1"/>
    <property type="molecule type" value="Genomic_DNA"/>
</dbReference>
<dbReference type="InterPro" id="IPR016688">
    <property type="entry name" value="MscS-like_plants/fungi"/>
</dbReference>
<evidence type="ECO:0000259" key="6">
    <source>
        <dbReference type="PROSITE" id="PS50222"/>
    </source>
</evidence>
<dbReference type="PROSITE" id="PS50222">
    <property type="entry name" value="EF_HAND_2"/>
    <property type="match status" value="1"/>
</dbReference>
<dbReference type="Proteomes" id="UP001445335">
    <property type="component" value="Unassembled WGS sequence"/>
</dbReference>
<comment type="caution">
    <text evidence="7">The sequence shown here is derived from an EMBL/GenBank/DDBJ whole genome shotgun (WGS) entry which is preliminary data.</text>
</comment>
<dbReference type="GO" id="GO:0005886">
    <property type="term" value="C:plasma membrane"/>
    <property type="evidence" value="ECO:0007669"/>
    <property type="project" value="TreeGrafter"/>
</dbReference>
<dbReference type="InterPro" id="IPR010920">
    <property type="entry name" value="LSM_dom_sf"/>
</dbReference>
<dbReference type="PANTHER" id="PTHR31618">
    <property type="entry name" value="MECHANOSENSITIVE ION CHANNEL PROTEIN 5"/>
    <property type="match status" value="1"/>
</dbReference>
<dbReference type="InterPro" id="IPR011992">
    <property type="entry name" value="EF-hand-dom_pair"/>
</dbReference>
<feature type="transmembrane region" description="Helical" evidence="5">
    <location>
        <begin position="711"/>
        <end position="730"/>
    </location>
</feature>
<feature type="region of interest" description="Disordered" evidence="4">
    <location>
        <begin position="1"/>
        <end position="118"/>
    </location>
</feature>
<reference evidence="7 8" key="1">
    <citation type="journal article" date="2024" name="Nat. Commun.">
        <title>Phylogenomics reveals the evolutionary origins of lichenization in chlorophyte algae.</title>
        <authorList>
            <person name="Puginier C."/>
            <person name="Libourel C."/>
            <person name="Otte J."/>
            <person name="Skaloud P."/>
            <person name="Haon M."/>
            <person name="Grisel S."/>
            <person name="Petersen M."/>
            <person name="Berrin J.G."/>
            <person name="Delaux P.M."/>
            <person name="Dal Grande F."/>
            <person name="Keller J."/>
        </authorList>
    </citation>
    <scope>NUCLEOTIDE SEQUENCE [LARGE SCALE GENOMIC DNA]</scope>
    <source>
        <strain evidence="7 8">SAG 245.80</strain>
    </source>
</reference>
<proteinExistence type="inferred from homology"/>
<accession>A0AAW1S322</accession>
<dbReference type="SUPFAM" id="SSF47473">
    <property type="entry name" value="EF-hand"/>
    <property type="match status" value="1"/>
</dbReference>
<dbReference type="SMART" id="SM00054">
    <property type="entry name" value="EFh"/>
    <property type="match status" value="1"/>
</dbReference>
<feature type="region of interest" description="Disordered" evidence="4">
    <location>
        <begin position="483"/>
        <end position="522"/>
    </location>
</feature>
<dbReference type="InterPro" id="IPR018247">
    <property type="entry name" value="EF_Hand_1_Ca_BS"/>
</dbReference>
<name>A0AAW1S322_9CHLO</name>
<evidence type="ECO:0000256" key="5">
    <source>
        <dbReference type="SAM" id="Phobius"/>
    </source>
</evidence>
<keyword evidence="5" id="KW-1133">Transmembrane helix</keyword>
<evidence type="ECO:0000256" key="1">
    <source>
        <dbReference type="ARBA" id="ARBA00004141"/>
    </source>
</evidence>
<dbReference type="SUPFAM" id="SSF50182">
    <property type="entry name" value="Sm-like ribonucleoproteins"/>
    <property type="match status" value="1"/>
</dbReference>
<sequence>MPGSRRSLLSTSTLPADERSTGQRPAASRQVAPTAASQQELERPNLPPLSGVRTRPLRELPPLTGRPRRHGAEENAHLADGVKGTMPRARRKSNSMPSSAKAGGGGGGGGGINGAGRQRSASFMEEEEFKVDDLELDEAPAVKPWWRRFSVWISVVPALLSAVLVAAAIMMRIFNNVRIIRNFELWRWAFFVGLLFPVWTLGNLLTFMLIRSVESQFLTTRNVLYFIAAVRKPLANLLRVALIFPVYVPLFGPRAHAADGAAWIVYDNILKFLGCLLLLTFANVMGTLLAKALASHFHKEAHFDKMQRAIRNEYWLQVLATPRPGSLVAPLDDDVDDAANSALNPRFIYKHFVEPIKQAATQPFVPRPMRAASAPAPEPAPSPFEPLADALPPPPPTFREWPRTPHPPAGAFADGPPAAQACAPSQRTVAAWDAGAGAGGTAGAGLPPSATPGGYSERSAPAIQSSQSSLAQLLTGAYTQKLLHPGSGSMAGPAAGADGRKTPRAPSPPATAKAGGGAAGRMGSVAQCEGASVLSGSEAARAKAKPPELKRSGSGERTLAAQLHAVSKHLRKNPIGGATFAQALGSTAASNRAASRAGERQARRLALYIYWNVKASLDRNHIEREDLEAFLPADQAAEAFAMLDKDGNGQLTLSEVREAIVNIFRERRNLAVQLKDTKSVVGRLKLVLLLLLHIVAAFFYLLIFNVDIQKLWVFISSLIIGSAFVFGNSMKQLFESVIFLFVVHPYDVGDCLLIEGTGAGTGKFFVEEISLATTVMRRSDGTRHWYPNPKLVLLPILNLTRSDPQFCSIKVMIDLTVPVAMVEAVDAAVAACLAAAPGEFSGARVLALDERGAAGDPNKAALDISYELSHSGVDTRRTLAARSAVVQAVGDALSKAGVFYSLPPTQPYPDAPAPQDAAGDQPRK</sequence>
<feature type="compositionally biased region" description="Low complexity" evidence="4">
    <location>
        <begin position="444"/>
        <end position="467"/>
    </location>
</feature>
<keyword evidence="5" id="KW-0472">Membrane</keyword>
<feature type="compositionally biased region" description="Low complexity" evidence="4">
    <location>
        <begin position="913"/>
        <end position="924"/>
    </location>
</feature>
<evidence type="ECO:0000256" key="2">
    <source>
        <dbReference type="ARBA" id="ARBA00008017"/>
    </source>
</evidence>
<dbReference type="AlphaFoldDB" id="A0AAW1S322"/>
<organism evidence="7 8">
    <name type="scientific">Elliptochloris bilobata</name>
    <dbReference type="NCBI Taxonomy" id="381761"/>
    <lineage>
        <taxon>Eukaryota</taxon>
        <taxon>Viridiplantae</taxon>
        <taxon>Chlorophyta</taxon>
        <taxon>core chlorophytes</taxon>
        <taxon>Trebouxiophyceae</taxon>
        <taxon>Trebouxiophyceae incertae sedis</taxon>
        <taxon>Elliptochloris clade</taxon>
        <taxon>Elliptochloris</taxon>
    </lineage>
</organism>